<dbReference type="EMBL" id="CAJNJA010015175">
    <property type="protein sequence ID" value="CAE7357425.1"/>
    <property type="molecule type" value="Genomic_DNA"/>
</dbReference>
<keyword evidence="4 8" id="KW-0720">Serine protease</keyword>
<dbReference type="PRINTS" id="PR00723">
    <property type="entry name" value="SUBTILISIN"/>
</dbReference>
<dbReference type="PROSITE" id="PS50060">
    <property type="entry name" value="MAM_2"/>
    <property type="match status" value="1"/>
</dbReference>
<feature type="active site" description="Charge relay system" evidence="8">
    <location>
        <position position="460"/>
    </location>
</feature>
<dbReference type="InterPro" id="IPR015500">
    <property type="entry name" value="Peptidase_S8_subtilisin-rel"/>
</dbReference>
<dbReference type="InterPro" id="IPR000998">
    <property type="entry name" value="MAM_dom"/>
</dbReference>
<evidence type="ECO:0000256" key="4">
    <source>
        <dbReference type="ARBA" id="ARBA00022825"/>
    </source>
</evidence>
<dbReference type="InterPro" id="IPR018247">
    <property type="entry name" value="EF_Hand_1_Ca_BS"/>
</dbReference>
<name>A0A812PKX3_9DINO</name>
<evidence type="ECO:0000256" key="1">
    <source>
        <dbReference type="ARBA" id="ARBA00011073"/>
    </source>
</evidence>
<dbReference type="CDD" id="cd04842">
    <property type="entry name" value="Peptidases_S8_Kp43_protease"/>
    <property type="match status" value="1"/>
</dbReference>
<dbReference type="PROSITE" id="PS51318">
    <property type="entry name" value="TAT"/>
    <property type="match status" value="1"/>
</dbReference>
<dbReference type="Gene3D" id="2.60.120.380">
    <property type="match status" value="1"/>
</dbReference>
<dbReference type="OrthoDB" id="509353at2759"/>
<feature type="active site" description="Charge relay system" evidence="8">
    <location>
        <position position="298"/>
    </location>
</feature>
<proteinExistence type="inferred from homology"/>
<dbReference type="Proteomes" id="UP000601435">
    <property type="component" value="Unassembled WGS sequence"/>
</dbReference>
<comment type="caution">
    <text evidence="12">The sequence shown here is derived from an EMBL/GenBank/DDBJ whole genome shotgun (WGS) entry which is preliminary data.</text>
</comment>
<feature type="signal peptide" evidence="10">
    <location>
        <begin position="1"/>
        <end position="35"/>
    </location>
</feature>
<evidence type="ECO:0000313" key="13">
    <source>
        <dbReference type="Proteomes" id="UP000601435"/>
    </source>
</evidence>
<dbReference type="EC" id="3.4.21.62" evidence="7"/>
<evidence type="ECO:0000256" key="5">
    <source>
        <dbReference type="ARBA" id="ARBA00023145"/>
    </source>
</evidence>
<dbReference type="SUPFAM" id="SSF52743">
    <property type="entry name" value="Subtilisin-like"/>
    <property type="match status" value="1"/>
</dbReference>
<dbReference type="AlphaFoldDB" id="A0A812PKX3"/>
<dbReference type="InterPro" id="IPR023828">
    <property type="entry name" value="Peptidase_S8_Ser-AS"/>
</dbReference>
<evidence type="ECO:0000256" key="9">
    <source>
        <dbReference type="SAM" id="MobiDB-lite"/>
    </source>
</evidence>
<feature type="chain" id="PRO_5032342896" description="subtilisin" evidence="10">
    <location>
        <begin position="36"/>
        <end position="1010"/>
    </location>
</feature>
<evidence type="ECO:0000256" key="8">
    <source>
        <dbReference type="PROSITE-ProRule" id="PRU01240"/>
    </source>
</evidence>
<dbReference type="InterPro" id="IPR034058">
    <property type="entry name" value="TagA/B/C/D_pept_dom"/>
</dbReference>
<dbReference type="InterPro" id="IPR022398">
    <property type="entry name" value="Peptidase_S8_His-AS"/>
</dbReference>
<sequence length="1010" mass="105718">MSSTSHRVRGGSRRAALACTLVATVGLALSASASAQDLVPQNDKLYFQAETVDTAAPVKALHKVRAIAAEPQRFVLQLDGPMSPARREALIEAGVVIGSYVPANAFIVDLSGADLASVEAMGFVRFVDEFRPSWKLSPQVLAGREYTSEDRKLLDMAGRVLVNVTLFENVNVADAERKLVQMPGVEFKFTEVIGGQSVVTLEMDRAKVADLAAHSAVQFVEDAPDVDYRNSTTRWIIQTNQVNNTPVYDAGIHGEGQIIGVLDGGVDSNHCSFSDTQPIGPSHRKIVAYNNSFSTSSHGTHVAGTAAGDSGTNNDLRGIAYGAKMAVNTIPSFTESGILQRLNLHHSQGARIHTNSWGDDGTTAYNSLARGFDVFLRNNEDDVVLLAVTNGSVLRNPENAKNLIAVGATQDTPSQASHCTAGIGPTADGRRKPEIYAPGCSTISANDDTACSTTSLTGTSMACPAVAGAAALVRQYYMDGFYPSGMENSLDAFTPSGPLVKATLLNSTRDMTGIGGFPSNLEGWGRTTLDDALFFPGDSRRLVVVDDVRNADGLTTGESVDYGLNVDGSGEPLRITMAFYDVPGASGASNPVVNNVDLVAISPSGTTYRGNNFSGGQSAPNGSADAINSVEQILVNNPEQGGWTVRIVGTAVNSGTQGYAIAASGAVSDGPTALSVNLDMAAPEIIAPGSSTELTIRVNPGDDMLVGGSTKLQLSIANGSFIEIGTTQISENVFRGTIPPVDCGDDPRFFLQAEGVTTGTVFFPPAGAADPLQIGVGEFAIELMDNFETDTGWTVSNDPSLTAGGWARGLPLGGGDRSDPATDSDGSGQCFLTDPNDGDTDVDGGPTILTSPAFDFSGSLDAQISYDRYYGNSDISDTFAVEISDGGPWVTVENVNPNGASTWTTRTINVADFVSLTSTVRIRFVASDSPNNSVFEAGVDNVVASGFSCESAAACLGDCDANGVVNFEDLVAMLFVFGSDDNGMCNADQTGRVDFDDLVTALFLFGPCPK</sequence>
<keyword evidence="13" id="KW-1185">Reference proteome</keyword>
<dbReference type="Gene3D" id="3.40.50.200">
    <property type="entry name" value="Peptidase S8/S53 domain"/>
    <property type="match status" value="1"/>
</dbReference>
<dbReference type="PROSITE" id="PS00137">
    <property type="entry name" value="SUBTILASE_HIS"/>
    <property type="match status" value="1"/>
</dbReference>
<evidence type="ECO:0000256" key="7">
    <source>
        <dbReference type="ARBA" id="ARBA00023619"/>
    </source>
</evidence>
<evidence type="ECO:0000256" key="3">
    <source>
        <dbReference type="ARBA" id="ARBA00022801"/>
    </source>
</evidence>
<keyword evidence="3 8" id="KW-0378">Hydrolase</keyword>
<accession>A0A812PKX3</accession>
<reference evidence="12" key="1">
    <citation type="submission" date="2021-02" db="EMBL/GenBank/DDBJ databases">
        <authorList>
            <person name="Dougan E. K."/>
            <person name="Rhodes N."/>
            <person name="Thang M."/>
            <person name="Chan C."/>
        </authorList>
    </citation>
    <scope>NUCLEOTIDE SEQUENCE</scope>
</reference>
<gene>
    <name evidence="12" type="primary">tagA</name>
    <name evidence="12" type="ORF">SNEC2469_LOCUS9374</name>
</gene>
<dbReference type="SUPFAM" id="SSF49785">
    <property type="entry name" value="Galactose-binding domain-like"/>
    <property type="match status" value="1"/>
</dbReference>
<evidence type="ECO:0000256" key="2">
    <source>
        <dbReference type="ARBA" id="ARBA00022670"/>
    </source>
</evidence>
<keyword evidence="5" id="KW-0865">Zymogen</keyword>
<dbReference type="PROSITE" id="PS51892">
    <property type="entry name" value="SUBTILASE"/>
    <property type="match status" value="1"/>
</dbReference>
<feature type="region of interest" description="Disordered" evidence="9">
    <location>
        <begin position="806"/>
        <end position="838"/>
    </location>
</feature>
<dbReference type="Pfam" id="PF00082">
    <property type="entry name" value="Peptidase_S8"/>
    <property type="match status" value="1"/>
</dbReference>
<dbReference type="InterPro" id="IPR008979">
    <property type="entry name" value="Galactose-bd-like_sf"/>
</dbReference>
<dbReference type="GO" id="GO:0016020">
    <property type="term" value="C:membrane"/>
    <property type="evidence" value="ECO:0007669"/>
    <property type="project" value="InterPro"/>
</dbReference>
<dbReference type="GO" id="GO:0006508">
    <property type="term" value="P:proteolysis"/>
    <property type="evidence" value="ECO:0007669"/>
    <property type="project" value="UniProtKB-KW"/>
</dbReference>
<feature type="active site" description="Charge relay system" evidence="8">
    <location>
        <position position="263"/>
    </location>
</feature>
<evidence type="ECO:0000256" key="10">
    <source>
        <dbReference type="SAM" id="SignalP"/>
    </source>
</evidence>
<dbReference type="SUPFAM" id="SSF49899">
    <property type="entry name" value="Concanavalin A-like lectins/glucanases"/>
    <property type="match status" value="1"/>
</dbReference>
<comment type="similarity">
    <text evidence="1 8">Belongs to the peptidase S8 family.</text>
</comment>
<dbReference type="InterPro" id="IPR013320">
    <property type="entry name" value="ConA-like_dom_sf"/>
</dbReference>
<dbReference type="GO" id="GO:0004252">
    <property type="term" value="F:serine-type endopeptidase activity"/>
    <property type="evidence" value="ECO:0007669"/>
    <property type="project" value="UniProtKB-UniRule"/>
</dbReference>
<dbReference type="Gene3D" id="2.60.120.200">
    <property type="match status" value="1"/>
</dbReference>
<dbReference type="InterPro" id="IPR036852">
    <property type="entry name" value="Peptidase_S8/S53_dom_sf"/>
</dbReference>
<evidence type="ECO:0000256" key="6">
    <source>
        <dbReference type="ARBA" id="ARBA00023529"/>
    </source>
</evidence>
<evidence type="ECO:0000259" key="11">
    <source>
        <dbReference type="PROSITE" id="PS50060"/>
    </source>
</evidence>
<dbReference type="PROSITE" id="PS00018">
    <property type="entry name" value="EF_HAND_1"/>
    <property type="match status" value="1"/>
</dbReference>
<keyword evidence="2 8" id="KW-0645">Protease</keyword>
<dbReference type="PANTHER" id="PTHR43399:SF4">
    <property type="entry name" value="CELL WALL-ASSOCIATED PROTEASE"/>
    <property type="match status" value="1"/>
</dbReference>
<dbReference type="InterPro" id="IPR000209">
    <property type="entry name" value="Peptidase_S8/S53_dom"/>
</dbReference>
<evidence type="ECO:0000313" key="12">
    <source>
        <dbReference type="EMBL" id="CAE7357425.1"/>
    </source>
</evidence>
<comment type="catalytic activity">
    <reaction evidence="6">
        <text>Hydrolysis of proteins with broad specificity for peptide bonds, and a preference for a large uncharged residue in P1. Hydrolyzes peptide amides.</text>
        <dbReference type="EC" id="3.4.21.62"/>
    </reaction>
</comment>
<dbReference type="PANTHER" id="PTHR43399">
    <property type="entry name" value="SUBTILISIN-RELATED"/>
    <property type="match status" value="1"/>
</dbReference>
<organism evidence="12 13">
    <name type="scientific">Symbiodinium necroappetens</name>
    <dbReference type="NCBI Taxonomy" id="1628268"/>
    <lineage>
        <taxon>Eukaryota</taxon>
        <taxon>Sar</taxon>
        <taxon>Alveolata</taxon>
        <taxon>Dinophyceae</taxon>
        <taxon>Suessiales</taxon>
        <taxon>Symbiodiniaceae</taxon>
        <taxon>Symbiodinium</taxon>
    </lineage>
</organism>
<dbReference type="InterPro" id="IPR051048">
    <property type="entry name" value="Peptidase_S8/S53_subtilisin"/>
</dbReference>
<dbReference type="PROSITE" id="PS00138">
    <property type="entry name" value="SUBTILASE_SER"/>
    <property type="match status" value="1"/>
</dbReference>
<feature type="domain" description="MAM" evidence="11">
    <location>
        <begin position="786"/>
        <end position="951"/>
    </location>
</feature>
<protein>
    <recommendedName>
        <fullName evidence="7">subtilisin</fullName>
        <ecNumber evidence="7">3.4.21.62</ecNumber>
    </recommendedName>
</protein>
<dbReference type="InterPro" id="IPR006311">
    <property type="entry name" value="TAT_signal"/>
</dbReference>
<keyword evidence="10" id="KW-0732">Signal</keyword>